<evidence type="ECO:0000256" key="1">
    <source>
        <dbReference type="SAM" id="Coils"/>
    </source>
</evidence>
<proteinExistence type="predicted"/>
<dbReference type="Proteomes" id="UP000824248">
    <property type="component" value="Unassembled WGS sequence"/>
</dbReference>
<evidence type="ECO:0000313" key="3">
    <source>
        <dbReference type="Proteomes" id="UP000824248"/>
    </source>
</evidence>
<dbReference type="InterPro" id="IPR007139">
    <property type="entry name" value="DUF349"/>
</dbReference>
<gene>
    <name evidence="2" type="ORF">H9854_07405</name>
</gene>
<reference evidence="2" key="1">
    <citation type="journal article" date="2021" name="PeerJ">
        <title>Extensive microbial diversity within the chicken gut microbiome revealed by metagenomics and culture.</title>
        <authorList>
            <person name="Gilroy R."/>
            <person name="Ravi A."/>
            <person name="Getino M."/>
            <person name="Pursley I."/>
            <person name="Horton D.L."/>
            <person name="Alikhan N.F."/>
            <person name="Baker D."/>
            <person name="Gharbi K."/>
            <person name="Hall N."/>
            <person name="Watson M."/>
            <person name="Adriaenssens E.M."/>
            <person name="Foster-Nyarko E."/>
            <person name="Jarju S."/>
            <person name="Secka A."/>
            <person name="Antonio M."/>
            <person name="Oren A."/>
            <person name="Chaudhuri R.R."/>
            <person name="La Ragione R."/>
            <person name="Hildebrand F."/>
            <person name="Pallen M.J."/>
        </authorList>
    </citation>
    <scope>NUCLEOTIDE SEQUENCE</scope>
    <source>
        <strain evidence="2">1193</strain>
    </source>
</reference>
<dbReference type="Pfam" id="PF03993">
    <property type="entry name" value="DUF349"/>
    <property type="match status" value="1"/>
</dbReference>
<feature type="non-terminal residue" evidence="2">
    <location>
        <position position="663"/>
    </location>
</feature>
<keyword evidence="1" id="KW-0175">Coiled coil</keyword>
<comment type="caution">
    <text evidence="2">The sequence shown here is derived from an EMBL/GenBank/DDBJ whole genome shotgun (WGS) entry which is preliminary data.</text>
</comment>
<reference evidence="2" key="2">
    <citation type="submission" date="2021-04" db="EMBL/GenBank/DDBJ databases">
        <authorList>
            <person name="Gilroy R."/>
        </authorList>
    </citation>
    <scope>NUCLEOTIDE SEQUENCE</scope>
    <source>
        <strain evidence="2">1193</strain>
    </source>
</reference>
<sequence length="663" mass="74760">MHGFFRRFFAPRWQHPDARVRCQAISQLDPGHPEQLQALEALCLDNEPTVRQAALARFSSPTHLLELLNQQPRQSEIRQRLVELLTQPQDAIDPAQCLRSIEQLKDQELLAQVALGASGQDLRLAAVARLEAEEDLITQACENGIAAVRHAAAARVTSESGLQHLAQQARRDSQVMRQARERLNQLRAAAASAAAAQAHCETLLNKLEAQAKAAWEPLYAGRFRHLVREWQALDTPPNAEQQQRFQAAVQRCQQVIAEQEAQARADAELQQAAAARQALHEALEQRRVTFAPAERLTEQDIAELNSRQSLLTGLWETLTKQGDPDEALRQRYTTELDELTAYLQAWERHATYAEEIEAALQAGDEARLYELLDRCAWPDTLPPTDLLARARHKLAAQKQPERPAQEEPSKAQLERFAQDLEQLEVFLDNGASRDASRLHQSLRQRADTFPAGSLRDHSATLKRLGARLAELHDWRGFVAAPKRDELCQAIAELADDTRLGDAELDRRHRQLIRDWKALGDAAASRELSHAFRSASDRIHQRLANWQEQQAAARQHHLQVRTALCEQLEALLDAPAENADPDALRRIRDQAREEWQRHAPVPRDQAKAVGRRFSRALATLQELIDQRAMEIAHAKRALVDAASELLSSSLAAETRAEKTKELQR</sequence>
<feature type="coiled-coil region" evidence="1">
    <location>
        <begin position="166"/>
        <end position="196"/>
    </location>
</feature>
<evidence type="ECO:0000313" key="2">
    <source>
        <dbReference type="EMBL" id="HIX62041.1"/>
    </source>
</evidence>
<dbReference type="EMBL" id="DXFC01000220">
    <property type="protein sequence ID" value="HIX62041.1"/>
    <property type="molecule type" value="Genomic_DNA"/>
</dbReference>
<organism evidence="2 3">
    <name type="scientific">Candidatus Halomonas stercoripullorum</name>
    <dbReference type="NCBI Taxonomy" id="2838617"/>
    <lineage>
        <taxon>Bacteria</taxon>
        <taxon>Pseudomonadati</taxon>
        <taxon>Pseudomonadota</taxon>
        <taxon>Gammaproteobacteria</taxon>
        <taxon>Oceanospirillales</taxon>
        <taxon>Halomonadaceae</taxon>
        <taxon>Halomonas</taxon>
    </lineage>
</organism>
<protein>
    <submittedName>
        <fullName evidence="2">DUF349 domain-containing protein</fullName>
    </submittedName>
</protein>
<dbReference type="AlphaFoldDB" id="A0A9D1WMW4"/>
<name>A0A9D1WMW4_9GAMM</name>
<accession>A0A9D1WMW4</accession>